<sequence length="150" mass="18586">MENNKPSRRRSSFFGYTVPQTNLETEYTEKLEKEDKEWQEYLLKTNNKFKAYWRSVRENNVKNDGKIELSKERNDYLDKKIDMQKFKKEHTQFVDDIEYYLNRKQWFFEKRNMFIDDLYDKEIEKRIKQCRMIKSKQESIHASPPQCKTE</sequence>
<protein>
    <submittedName>
        <fullName evidence="1">Uncharacterized protein</fullName>
    </submittedName>
</protein>
<comment type="caution">
    <text evidence="1">The sequence shown here is derived from an EMBL/GenBank/DDBJ whole genome shotgun (WGS) entry which is preliminary data.</text>
</comment>
<evidence type="ECO:0000313" key="1">
    <source>
        <dbReference type="EMBL" id="KAG5676705.1"/>
    </source>
</evidence>
<keyword evidence="2" id="KW-1185">Reference proteome</keyword>
<organism evidence="1 2">
    <name type="scientific">Polypedilum vanderplanki</name>
    <name type="common">Sleeping chironomid midge</name>
    <dbReference type="NCBI Taxonomy" id="319348"/>
    <lineage>
        <taxon>Eukaryota</taxon>
        <taxon>Metazoa</taxon>
        <taxon>Ecdysozoa</taxon>
        <taxon>Arthropoda</taxon>
        <taxon>Hexapoda</taxon>
        <taxon>Insecta</taxon>
        <taxon>Pterygota</taxon>
        <taxon>Neoptera</taxon>
        <taxon>Endopterygota</taxon>
        <taxon>Diptera</taxon>
        <taxon>Nematocera</taxon>
        <taxon>Chironomoidea</taxon>
        <taxon>Chironomidae</taxon>
        <taxon>Chironominae</taxon>
        <taxon>Polypedilum</taxon>
        <taxon>Polypedilum</taxon>
    </lineage>
</organism>
<dbReference type="AlphaFoldDB" id="A0A9J6C3G3"/>
<reference evidence="1" key="1">
    <citation type="submission" date="2021-03" db="EMBL/GenBank/DDBJ databases">
        <title>Chromosome level genome of the anhydrobiotic midge Polypedilum vanderplanki.</title>
        <authorList>
            <person name="Yoshida Y."/>
            <person name="Kikawada T."/>
            <person name="Gusev O."/>
        </authorList>
    </citation>
    <scope>NUCLEOTIDE SEQUENCE</scope>
    <source>
        <strain evidence="1">NIAS01</strain>
        <tissue evidence="1">Whole body or cell culture</tissue>
    </source>
</reference>
<dbReference type="EMBL" id="JADBJN010000002">
    <property type="protein sequence ID" value="KAG5676705.1"/>
    <property type="molecule type" value="Genomic_DNA"/>
</dbReference>
<accession>A0A9J6C3G3</accession>
<name>A0A9J6C3G3_POLVA</name>
<proteinExistence type="predicted"/>
<gene>
    <name evidence="1" type="ORF">PVAND_006519</name>
</gene>
<dbReference type="Proteomes" id="UP001107558">
    <property type="component" value="Chromosome 2"/>
</dbReference>
<evidence type="ECO:0000313" key="2">
    <source>
        <dbReference type="Proteomes" id="UP001107558"/>
    </source>
</evidence>